<name>A0AA40DQX3_9PEZI</name>
<evidence type="ECO:0008006" key="4">
    <source>
        <dbReference type="Google" id="ProtNLM"/>
    </source>
</evidence>
<protein>
    <recommendedName>
        <fullName evidence="4">Secreted protein</fullName>
    </recommendedName>
</protein>
<keyword evidence="1" id="KW-0732">Signal</keyword>
<accession>A0AA40DQX3</accession>
<organism evidence="2 3">
    <name type="scientific">Apiosordaria backusii</name>
    <dbReference type="NCBI Taxonomy" id="314023"/>
    <lineage>
        <taxon>Eukaryota</taxon>
        <taxon>Fungi</taxon>
        <taxon>Dikarya</taxon>
        <taxon>Ascomycota</taxon>
        <taxon>Pezizomycotina</taxon>
        <taxon>Sordariomycetes</taxon>
        <taxon>Sordariomycetidae</taxon>
        <taxon>Sordariales</taxon>
        <taxon>Lasiosphaeriaceae</taxon>
        <taxon>Apiosordaria</taxon>
    </lineage>
</organism>
<dbReference type="AlphaFoldDB" id="A0AA40DQX3"/>
<feature type="signal peptide" evidence="1">
    <location>
        <begin position="1"/>
        <end position="17"/>
    </location>
</feature>
<dbReference type="Proteomes" id="UP001172159">
    <property type="component" value="Unassembled WGS sequence"/>
</dbReference>
<dbReference type="EMBL" id="JAUKTV010000016">
    <property type="protein sequence ID" value="KAK0712190.1"/>
    <property type="molecule type" value="Genomic_DNA"/>
</dbReference>
<comment type="caution">
    <text evidence="2">The sequence shown here is derived from an EMBL/GenBank/DDBJ whole genome shotgun (WGS) entry which is preliminary data.</text>
</comment>
<feature type="chain" id="PRO_5041275646" description="Secreted protein" evidence="1">
    <location>
        <begin position="18"/>
        <end position="180"/>
    </location>
</feature>
<sequence length="180" mass="20114">MFFFFLLIGVSVTLHHSHIPSLDGNAQGLNIVPFQGFVDSFSLRREAAWQENHRAVVKSDIKFPSNPQFHLNALSFLPVTLDSGKPRTPQFCNRPILLEPSRGCGVRELVSWLRGTLAACWWTPGWVFIRCGELRKSIPEMSSSVKVGGPRLLCFWADGVPRVPPTLPNATERGPHVTLK</sequence>
<evidence type="ECO:0000313" key="3">
    <source>
        <dbReference type="Proteomes" id="UP001172159"/>
    </source>
</evidence>
<proteinExistence type="predicted"/>
<gene>
    <name evidence="2" type="ORF">B0T21DRAFT_73075</name>
</gene>
<reference evidence="2" key="1">
    <citation type="submission" date="2023-06" db="EMBL/GenBank/DDBJ databases">
        <title>Genome-scale phylogeny and comparative genomics of the fungal order Sordariales.</title>
        <authorList>
            <consortium name="Lawrence Berkeley National Laboratory"/>
            <person name="Hensen N."/>
            <person name="Bonometti L."/>
            <person name="Westerberg I."/>
            <person name="Brannstrom I.O."/>
            <person name="Guillou S."/>
            <person name="Cros-Aarteil S."/>
            <person name="Calhoun S."/>
            <person name="Haridas S."/>
            <person name="Kuo A."/>
            <person name="Mondo S."/>
            <person name="Pangilinan J."/>
            <person name="Riley R."/>
            <person name="Labutti K."/>
            <person name="Andreopoulos B."/>
            <person name="Lipzen A."/>
            <person name="Chen C."/>
            <person name="Yanf M."/>
            <person name="Daum C."/>
            <person name="Ng V."/>
            <person name="Clum A."/>
            <person name="Steindorff A."/>
            <person name="Ohm R."/>
            <person name="Martin F."/>
            <person name="Silar P."/>
            <person name="Natvig D."/>
            <person name="Lalanne C."/>
            <person name="Gautier V."/>
            <person name="Ament-Velasquez S.L."/>
            <person name="Kruys A."/>
            <person name="Hutchinson M.I."/>
            <person name="Powell A.J."/>
            <person name="Barry K."/>
            <person name="Miller A.N."/>
            <person name="Grigoriev I.V."/>
            <person name="Debuchy R."/>
            <person name="Gladieux P."/>
            <person name="Thoren M.H."/>
            <person name="Johannesson H."/>
        </authorList>
    </citation>
    <scope>NUCLEOTIDE SEQUENCE</scope>
    <source>
        <strain evidence="2">CBS 540.89</strain>
    </source>
</reference>
<keyword evidence="3" id="KW-1185">Reference proteome</keyword>
<evidence type="ECO:0000313" key="2">
    <source>
        <dbReference type="EMBL" id="KAK0712190.1"/>
    </source>
</evidence>
<evidence type="ECO:0000256" key="1">
    <source>
        <dbReference type="SAM" id="SignalP"/>
    </source>
</evidence>